<name>A0A126T4K6_9GAMM</name>
<organism evidence="2 3">
    <name type="scientific">Methylomonas denitrificans</name>
    <dbReference type="NCBI Taxonomy" id="1538553"/>
    <lineage>
        <taxon>Bacteria</taxon>
        <taxon>Pseudomonadati</taxon>
        <taxon>Pseudomonadota</taxon>
        <taxon>Gammaproteobacteria</taxon>
        <taxon>Methylococcales</taxon>
        <taxon>Methylococcaceae</taxon>
        <taxon>Methylomonas</taxon>
    </lineage>
</organism>
<reference evidence="2 3" key="1">
    <citation type="journal article" date="2015" name="Environ. Microbiol.">
        <title>Methane oxidation coupled to nitrate reduction under hypoxia by the Gammaproteobacterium Methylomonas denitrificans, sp. nov. type strain FJG1.</title>
        <authorList>
            <person name="Kits K.D."/>
            <person name="Klotz M.G."/>
            <person name="Stein L.Y."/>
        </authorList>
    </citation>
    <scope>NUCLEOTIDE SEQUENCE [LARGE SCALE GENOMIC DNA]</scope>
    <source>
        <strain evidence="2 3">FJG1</strain>
    </source>
</reference>
<dbReference type="EMBL" id="CP014476">
    <property type="protein sequence ID" value="AMK76990.1"/>
    <property type="molecule type" value="Genomic_DNA"/>
</dbReference>
<gene>
    <name evidence="2" type="ORF">JT25_010900</name>
</gene>
<sequence>MLDLPVPSRENDFYETHIQLLLHSYRRLLGKPLLERSASLSLGRQVYQANFALLSHNSAADPLFNYANQTAQNLFELPWPEFIGMPSRFSAEPVNREERERLLHQVASQGYIDNYAGVRIAKSGKRFLIERAVVWNVYDSVQRYVGQAACFSDWRLLP</sequence>
<dbReference type="InterPro" id="IPR035965">
    <property type="entry name" value="PAS-like_dom_sf"/>
</dbReference>
<evidence type="ECO:0000313" key="2">
    <source>
        <dbReference type="EMBL" id="AMK76990.1"/>
    </source>
</evidence>
<dbReference type="OrthoDB" id="9794448at2"/>
<proteinExistence type="predicted"/>
<dbReference type="Pfam" id="PF08670">
    <property type="entry name" value="MEKHLA"/>
    <property type="match status" value="1"/>
</dbReference>
<accession>A0A126T4K6</accession>
<feature type="domain" description="MEKHLA" evidence="1">
    <location>
        <begin position="16"/>
        <end position="155"/>
    </location>
</feature>
<dbReference type="STRING" id="1538553.JT25_010900"/>
<evidence type="ECO:0000259" key="1">
    <source>
        <dbReference type="Pfam" id="PF08670"/>
    </source>
</evidence>
<dbReference type="KEGG" id="mdn:JT25_010900"/>
<dbReference type="SUPFAM" id="SSF55785">
    <property type="entry name" value="PYP-like sensor domain (PAS domain)"/>
    <property type="match status" value="1"/>
</dbReference>
<dbReference type="Proteomes" id="UP000030512">
    <property type="component" value="Chromosome"/>
</dbReference>
<protein>
    <submittedName>
        <fullName evidence="2">MEKHLA domain-containing protein</fullName>
    </submittedName>
</protein>
<keyword evidence="3" id="KW-1185">Reference proteome</keyword>
<dbReference type="AlphaFoldDB" id="A0A126T4K6"/>
<evidence type="ECO:0000313" key="3">
    <source>
        <dbReference type="Proteomes" id="UP000030512"/>
    </source>
</evidence>
<dbReference type="RefSeq" id="WP_036276076.1">
    <property type="nucleotide sequence ID" value="NZ_CP014476.1"/>
</dbReference>
<dbReference type="InterPro" id="IPR013978">
    <property type="entry name" value="MEKHLA"/>
</dbReference>